<evidence type="ECO:0000256" key="3">
    <source>
        <dbReference type="ARBA" id="ARBA00023242"/>
    </source>
</evidence>
<feature type="compositionally biased region" description="Basic and acidic residues" evidence="4">
    <location>
        <begin position="7"/>
        <end position="18"/>
    </location>
</feature>
<dbReference type="GeneID" id="108436592"/>
<sequence length="650" mass="71578">MMELEEQTEKKNGEKGEEREDATEESFLKDLYFFMKQRDTPIERIPHLGFKQIDLFLMFKTVKDLGGYHQVTTQQLWKKVYNILGGNPRSTSAATCTRRHYEKLLLPYEYHLAGYGDDIPITPPRKHKLPLSLDDQYLLNPKRALIRHAVSFNQPTPHDFMTNGRVRIISMSDGVPHPSYIHPGPTSLPSLFSVPQPMAPIPNIRTPFNTRNPVSNLPPSSFETESLKQPLKFLRHLAMEYKSSSGWVEPLNLSKKTGKMEMSSNTPSSFSPPAPKKLPKFLNEALPLYLNRGDQPGIAAGSSKVDGPAQAVGNPMSMDESHAINLTSSSRSSPTTKKTPSPTPLLVHSYPSTFTVKQPEKSLHVPSAKAGPSDMHRSSPSQAPSQAPSHASLDPYGGMEIQIPLSLLQNWIKEGLISTRQNPSGPSQEPKKTSSPESLGQGRTSPEASVGLVSQDPNKTPSSLASLSWRRTSSESSDGPSSDLPADLSLRSHARDPANPDKPDSRSIAMTAMTGNKSQLPTINQYVKPFIMPPFPKIPFSRDPYHCVSHIKTTQEQAKLLKQANSTNTRINNSTGPKPPGYDADFGHSLVARLGKTAEKAPTFKLSSASSPLIHITPEHLKLLLASSPFRQEREKERVSTQRGSTTGCS</sequence>
<dbReference type="CDD" id="cd16869">
    <property type="entry name" value="ARID_ARID5"/>
    <property type="match status" value="1"/>
</dbReference>
<dbReference type="RefSeq" id="XP_037401737.1">
    <property type="nucleotide sequence ID" value="XM_037545840.1"/>
</dbReference>
<feature type="compositionally biased region" description="Basic and acidic residues" evidence="4">
    <location>
        <begin position="493"/>
        <end position="505"/>
    </location>
</feature>
<reference evidence="6 7" key="1">
    <citation type="submission" date="2020-10" db="EMBL/GenBank/DDBJ databases">
        <title>Pygocentrus nattereri (red-bellied piranha) genome, fPygNat1, primary haplotype.</title>
        <authorList>
            <person name="Myers G."/>
            <person name="Meyer A."/>
            <person name="Karagic N."/>
            <person name="Pippel M."/>
            <person name="Winkler S."/>
            <person name="Tracey A."/>
            <person name="Wood J."/>
            <person name="Formenti G."/>
            <person name="Howe K."/>
            <person name="Fedrigo O."/>
            <person name="Jarvis E.D."/>
        </authorList>
    </citation>
    <scope>NUCLEOTIDE SEQUENCE [LARGE SCALE GENOMIC DNA]</scope>
</reference>
<feature type="compositionally biased region" description="Low complexity" evidence="4">
    <location>
        <begin position="378"/>
        <end position="392"/>
    </location>
</feature>
<dbReference type="Proteomes" id="UP001501920">
    <property type="component" value="Chromosome 16"/>
</dbReference>
<feature type="region of interest" description="Disordered" evidence="4">
    <location>
        <begin position="297"/>
        <end position="316"/>
    </location>
</feature>
<dbReference type="InterPro" id="IPR051232">
    <property type="entry name" value="ARID/SWI1_ChromRemod"/>
</dbReference>
<reference evidence="6" key="3">
    <citation type="submission" date="2025-09" db="UniProtKB">
        <authorList>
            <consortium name="Ensembl"/>
        </authorList>
    </citation>
    <scope>IDENTIFICATION</scope>
</reference>
<dbReference type="InterPro" id="IPR036431">
    <property type="entry name" value="ARID_dom_sf"/>
</dbReference>
<feature type="compositionally biased region" description="Basic and acidic residues" evidence="4">
    <location>
        <begin position="631"/>
        <end position="640"/>
    </location>
</feature>
<dbReference type="SMART" id="SM01014">
    <property type="entry name" value="ARID"/>
    <property type="match status" value="1"/>
</dbReference>
<evidence type="ECO:0000256" key="4">
    <source>
        <dbReference type="SAM" id="MobiDB-lite"/>
    </source>
</evidence>
<feature type="compositionally biased region" description="Polar residues" evidence="4">
    <location>
        <begin position="418"/>
        <end position="428"/>
    </location>
</feature>
<keyword evidence="1" id="KW-0805">Transcription regulation</keyword>
<feature type="compositionally biased region" description="Polar residues" evidence="4">
    <location>
        <begin position="435"/>
        <end position="447"/>
    </location>
</feature>
<name>A0AAR2KIS7_PYGNA</name>
<evidence type="ECO:0000256" key="1">
    <source>
        <dbReference type="ARBA" id="ARBA00023015"/>
    </source>
</evidence>
<feature type="compositionally biased region" description="Low complexity" evidence="4">
    <location>
        <begin position="327"/>
        <end position="340"/>
    </location>
</feature>
<reference evidence="6" key="2">
    <citation type="submission" date="2025-08" db="UniProtKB">
        <authorList>
            <consortium name="Ensembl"/>
        </authorList>
    </citation>
    <scope>IDENTIFICATION</scope>
</reference>
<feature type="region of interest" description="Disordered" evidence="4">
    <location>
        <begin position="418"/>
        <end position="508"/>
    </location>
</feature>
<keyword evidence="7" id="KW-1185">Reference proteome</keyword>
<feature type="region of interest" description="Disordered" evidence="4">
    <location>
        <begin position="628"/>
        <end position="650"/>
    </location>
</feature>
<evidence type="ECO:0000259" key="5">
    <source>
        <dbReference type="PROSITE" id="PS51011"/>
    </source>
</evidence>
<feature type="compositionally biased region" description="Low complexity" evidence="4">
    <location>
        <begin position="466"/>
        <end position="482"/>
    </location>
</feature>
<dbReference type="PANTHER" id="PTHR13964:SF25">
    <property type="entry name" value="AT-RICH INTERACTIVE DOMAIN-CONTAINING PROTEIN 5A"/>
    <property type="match status" value="1"/>
</dbReference>
<dbReference type="SMART" id="SM00501">
    <property type="entry name" value="BRIGHT"/>
    <property type="match status" value="1"/>
</dbReference>
<dbReference type="Gene3D" id="1.10.150.60">
    <property type="entry name" value="ARID DNA-binding domain"/>
    <property type="match status" value="1"/>
</dbReference>
<dbReference type="SUPFAM" id="SSF46774">
    <property type="entry name" value="ARID-like"/>
    <property type="match status" value="1"/>
</dbReference>
<evidence type="ECO:0000256" key="2">
    <source>
        <dbReference type="ARBA" id="ARBA00023163"/>
    </source>
</evidence>
<organism evidence="6 7">
    <name type="scientific">Pygocentrus nattereri</name>
    <name type="common">Red-bellied piranha</name>
    <dbReference type="NCBI Taxonomy" id="42514"/>
    <lineage>
        <taxon>Eukaryota</taxon>
        <taxon>Metazoa</taxon>
        <taxon>Chordata</taxon>
        <taxon>Craniata</taxon>
        <taxon>Vertebrata</taxon>
        <taxon>Euteleostomi</taxon>
        <taxon>Actinopterygii</taxon>
        <taxon>Neopterygii</taxon>
        <taxon>Teleostei</taxon>
        <taxon>Ostariophysi</taxon>
        <taxon>Characiformes</taxon>
        <taxon>Characoidei</taxon>
        <taxon>Pygocentrus</taxon>
    </lineage>
</organism>
<keyword evidence="3" id="KW-0539">Nucleus</keyword>
<dbReference type="GeneTree" id="ENSGT00940000163584"/>
<dbReference type="PANTHER" id="PTHR13964">
    <property type="entry name" value="RBP-RELATED"/>
    <property type="match status" value="1"/>
</dbReference>
<dbReference type="CTD" id="572528"/>
<protein>
    <submittedName>
        <fullName evidence="6">AT-rich interaction domain 6</fullName>
    </submittedName>
</protein>
<feature type="region of interest" description="Disordered" evidence="4">
    <location>
        <begin position="258"/>
        <end position="277"/>
    </location>
</feature>
<dbReference type="PROSITE" id="PS51011">
    <property type="entry name" value="ARID"/>
    <property type="match status" value="1"/>
</dbReference>
<feature type="domain" description="ARID" evidence="5">
    <location>
        <begin position="21"/>
        <end position="113"/>
    </location>
</feature>
<feature type="region of interest" description="Disordered" evidence="4">
    <location>
        <begin position="1"/>
        <end position="23"/>
    </location>
</feature>
<dbReference type="Pfam" id="PF01388">
    <property type="entry name" value="ARID"/>
    <property type="match status" value="1"/>
</dbReference>
<dbReference type="Ensembl" id="ENSPNAT00000057030.1">
    <property type="protein sequence ID" value="ENSPNAP00000064233.1"/>
    <property type="gene ID" value="ENSPNAG00000037875.1"/>
</dbReference>
<dbReference type="GO" id="GO:0006357">
    <property type="term" value="P:regulation of transcription by RNA polymerase II"/>
    <property type="evidence" value="ECO:0007669"/>
    <property type="project" value="TreeGrafter"/>
</dbReference>
<accession>A0AAR2KIS7</accession>
<keyword evidence="2" id="KW-0804">Transcription</keyword>
<evidence type="ECO:0000313" key="6">
    <source>
        <dbReference type="Ensembl" id="ENSPNAP00000064233.1"/>
    </source>
</evidence>
<feature type="region of interest" description="Disordered" evidence="4">
    <location>
        <begin position="326"/>
        <end position="396"/>
    </location>
</feature>
<feature type="compositionally biased region" description="Polar residues" evidence="4">
    <location>
        <begin position="455"/>
        <end position="465"/>
    </location>
</feature>
<dbReference type="GO" id="GO:0005634">
    <property type="term" value="C:nucleus"/>
    <property type="evidence" value="ECO:0007669"/>
    <property type="project" value="TreeGrafter"/>
</dbReference>
<proteinExistence type="predicted"/>
<dbReference type="GO" id="GO:0000976">
    <property type="term" value="F:transcription cis-regulatory region binding"/>
    <property type="evidence" value="ECO:0007669"/>
    <property type="project" value="TreeGrafter"/>
</dbReference>
<dbReference type="InterPro" id="IPR001606">
    <property type="entry name" value="ARID_dom"/>
</dbReference>
<dbReference type="FunFam" id="1.10.150.60:FF:000015">
    <property type="entry name" value="AT-rich interactive domain-containing protein 5B"/>
    <property type="match status" value="1"/>
</dbReference>
<evidence type="ECO:0000313" key="7">
    <source>
        <dbReference type="Proteomes" id="UP001501920"/>
    </source>
</evidence>
<feature type="compositionally biased region" description="Polar residues" evidence="4">
    <location>
        <begin position="641"/>
        <end position="650"/>
    </location>
</feature>
<dbReference type="AlphaFoldDB" id="A0AAR2KIS7"/>